<keyword evidence="3" id="KW-1185">Reference proteome</keyword>
<dbReference type="Proteomes" id="UP001254165">
    <property type="component" value="Unassembled WGS sequence"/>
</dbReference>
<dbReference type="InterPro" id="IPR020051">
    <property type="entry name" value="SagB-type_dehydrogenase"/>
</dbReference>
<evidence type="ECO:0000313" key="2">
    <source>
        <dbReference type="EMBL" id="MDT8898000.1"/>
    </source>
</evidence>
<dbReference type="InterPro" id="IPR029479">
    <property type="entry name" value="Nitroreductase"/>
</dbReference>
<dbReference type="InterPro" id="IPR052544">
    <property type="entry name" value="Bacteriocin_Proc_Enz"/>
</dbReference>
<sequence>MIPEAVLTALRLTQAVGETAQHQGLPQPPLEWPYDPQATLIPLPSINDLNLPAADLWQIMAQRRTLRHYAEQPLTLEELAVLLWATQGVRQVTKRPATLRTVPSAGARHAFETLLLVNRVTGLGKGIYRYLALRHALLPYETEPEIAQRLYRACYEQDHILTSAVTFFWVAVAERMTWRYGARGLRYLFLDAGHVCQNLYLAAEGLGCGVCAIGAFDDDALNPALNLDGNTAFVVYGATVGKRAPRPPE</sequence>
<dbReference type="Gene3D" id="3.40.109.10">
    <property type="entry name" value="NADH Oxidase"/>
    <property type="match status" value="1"/>
</dbReference>
<accession>A0ABU3NNR3</accession>
<dbReference type="PANTHER" id="PTHR43745">
    <property type="entry name" value="NITROREDUCTASE MJ1384-RELATED"/>
    <property type="match status" value="1"/>
</dbReference>
<gene>
    <name evidence="2" type="ORF">QYE77_06935</name>
</gene>
<dbReference type="CDD" id="cd02142">
    <property type="entry name" value="McbC_SagB-like_oxidoreductase"/>
    <property type="match status" value="1"/>
</dbReference>
<dbReference type="RefSeq" id="WP_315624647.1">
    <property type="nucleotide sequence ID" value="NZ_JAUHMF010000001.1"/>
</dbReference>
<dbReference type="EMBL" id="JAUHMF010000001">
    <property type="protein sequence ID" value="MDT8898000.1"/>
    <property type="molecule type" value="Genomic_DNA"/>
</dbReference>
<dbReference type="NCBIfam" id="TIGR03605">
    <property type="entry name" value="antibiot_sagB"/>
    <property type="match status" value="1"/>
</dbReference>
<evidence type="ECO:0000313" key="3">
    <source>
        <dbReference type="Proteomes" id="UP001254165"/>
    </source>
</evidence>
<name>A0ABU3NNR3_9CHLR</name>
<evidence type="ECO:0000259" key="1">
    <source>
        <dbReference type="Pfam" id="PF00881"/>
    </source>
</evidence>
<proteinExistence type="predicted"/>
<dbReference type="InterPro" id="IPR000415">
    <property type="entry name" value="Nitroreductase-like"/>
</dbReference>
<dbReference type="PANTHER" id="PTHR43745:SF2">
    <property type="entry name" value="NITROREDUCTASE MJ1384-RELATED"/>
    <property type="match status" value="1"/>
</dbReference>
<comment type="caution">
    <text evidence="2">The sequence shown here is derived from an EMBL/GenBank/DDBJ whole genome shotgun (WGS) entry which is preliminary data.</text>
</comment>
<dbReference type="SUPFAM" id="SSF55469">
    <property type="entry name" value="FMN-dependent nitroreductase-like"/>
    <property type="match status" value="1"/>
</dbReference>
<reference evidence="2 3" key="1">
    <citation type="submission" date="2023-07" db="EMBL/GenBank/DDBJ databases">
        <title>Novel species of Thermanaerothrix with wide hydrolytic capabilities.</title>
        <authorList>
            <person name="Zayulina K.S."/>
            <person name="Podosokorskaya O.A."/>
            <person name="Elcheninov A.G."/>
        </authorList>
    </citation>
    <scope>NUCLEOTIDE SEQUENCE [LARGE SCALE GENOMIC DNA]</scope>
    <source>
        <strain evidence="2 3">4228-RoL</strain>
    </source>
</reference>
<dbReference type="Pfam" id="PF00881">
    <property type="entry name" value="Nitroreductase"/>
    <property type="match status" value="1"/>
</dbReference>
<feature type="domain" description="Nitroreductase" evidence="1">
    <location>
        <begin position="61"/>
        <end position="242"/>
    </location>
</feature>
<protein>
    <submittedName>
        <fullName evidence="2">SagB/ThcOx family dehydrogenase</fullName>
    </submittedName>
</protein>
<organism evidence="2 3">
    <name type="scientific">Thermanaerothrix solaris</name>
    <dbReference type="NCBI Taxonomy" id="3058434"/>
    <lineage>
        <taxon>Bacteria</taxon>
        <taxon>Bacillati</taxon>
        <taxon>Chloroflexota</taxon>
        <taxon>Anaerolineae</taxon>
        <taxon>Anaerolineales</taxon>
        <taxon>Anaerolineaceae</taxon>
        <taxon>Thermanaerothrix</taxon>
    </lineage>
</organism>